<dbReference type="Proteomes" id="UP000774130">
    <property type="component" value="Unassembled WGS sequence"/>
</dbReference>
<evidence type="ECO:0000313" key="4">
    <source>
        <dbReference type="EMBL" id="MBV7390732.1"/>
    </source>
</evidence>
<feature type="chain" id="PRO_5047527475" evidence="1">
    <location>
        <begin position="24"/>
        <end position="409"/>
    </location>
</feature>
<evidence type="ECO:0000259" key="3">
    <source>
        <dbReference type="Pfam" id="PF18885"/>
    </source>
</evidence>
<reference evidence="4 5" key="1">
    <citation type="submission" date="2021-06" db="EMBL/GenBank/DDBJ databases">
        <title>Enterococcus alishanensis sp. nov., a novel lactic acid bacterium isolated from fresh coffee beans.</title>
        <authorList>
            <person name="Chen Y.-S."/>
        </authorList>
    </citation>
    <scope>NUCLEOTIDE SEQUENCE [LARGE SCALE GENOMIC DNA]</scope>
    <source>
        <strain evidence="4 5">ALS3</strain>
    </source>
</reference>
<name>A0ABS6TCX1_9ENTE</name>
<protein>
    <submittedName>
        <fullName evidence="4">Serine hydrolase</fullName>
    </submittedName>
</protein>
<comment type="caution">
    <text evidence="4">The sequence shown here is derived from an EMBL/GenBank/DDBJ whole genome shotgun (WGS) entry which is preliminary data.</text>
</comment>
<accession>A0ABS6TCX1</accession>
<gene>
    <name evidence="4" type="ORF">KUA55_08580</name>
</gene>
<proteinExistence type="predicted"/>
<keyword evidence="4" id="KW-0378">Hydrolase</keyword>
<evidence type="ECO:0000259" key="2">
    <source>
        <dbReference type="Pfam" id="PF13354"/>
    </source>
</evidence>
<feature type="domain" description="DUF5648" evidence="3">
    <location>
        <begin position="28"/>
        <end position="158"/>
    </location>
</feature>
<dbReference type="InterPro" id="IPR043708">
    <property type="entry name" value="DUF5648"/>
</dbReference>
<dbReference type="Pfam" id="PF18885">
    <property type="entry name" value="DUF5648"/>
    <property type="match status" value="1"/>
</dbReference>
<evidence type="ECO:0000256" key="1">
    <source>
        <dbReference type="SAM" id="SignalP"/>
    </source>
</evidence>
<evidence type="ECO:0000313" key="5">
    <source>
        <dbReference type="Proteomes" id="UP000774130"/>
    </source>
</evidence>
<dbReference type="InterPro" id="IPR045155">
    <property type="entry name" value="Beta-lactam_cat"/>
</dbReference>
<feature type="domain" description="Beta-lactamase class A catalytic" evidence="2">
    <location>
        <begin position="188"/>
        <end position="387"/>
    </location>
</feature>
<dbReference type="RefSeq" id="WP_218325789.1">
    <property type="nucleotide sequence ID" value="NZ_JAHUZB010000003.1"/>
</dbReference>
<dbReference type="EMBL" id="JAHUZB010000003">
    <property type="protein sequence ID" value="MBV7390732.1"/>
    <property type="molecule type" value="Genomic_DNA"/>
</dbReference>
<dbReference type="PANTHER" id="PTHR35333:SF3">
    <property type="entry name" value="BETA-LACTAMASE-TYPE TRANSPEPTIDASE FOLD CONTAINING PROTEIN"/>
    <property type="match status" value="1"/>
</dbReference>
<sequence length="409" mass="45739">MKKYLWGSIIFFACLFLGGTVSANAEAQMYRLYNSNSGEHFYTKDPGERNYLITSGWDSEGIGWIAPDNGEPVYRVYNANAGDHHYTMNLSERDYLISVGWKNEGTGWFSDEDKRTPIYRAYNPNAKAGSHNYSAHSSEQQGLISAGWQDEQIGWYAVAAGGNYSAAEKIAQINALSQRYSNRNVNIYYEGLVDNNAGTAGINPDRQIFAASVAKLPIAAYVQDRINRQLLAPSAELLYLNSANYVNEATSTGGTGSIQFETNFWNKHYTVDDLMRRLFVNSDNLASNQLLAQICYNNMEDFQRYINNVYGVSQYSRMMTAREAGKLMAAIHRQNGIANQVMSETDWKNDKIGALPVKVDHKVGMANRYNHDAAVVYGSQPFILVVLGTDISNQEITKIAQGIYQIVQS</sequence>
<organism evidence="4 5">
    <name type="scientific">Enterococcus alishanensis</name>
    <dbReference type="NCBI Taxonomy" id="1303817"/>
    <lineage>
        <taxon>Bacteria</taxon>
        <taxon>Bacillati</taxon>
        <taxon>Bacillota</taxon>
        <taxon>Bacilli</taxon>
        <taxon>Lactobacillales</taxon>
        <taxon>Enterococcaceae</taxon>
        <taxon>Enterococcus</taxon>
    </lineage>
</organism>
<keyword evidence="1" id="KW-0732">Signal</keyword>
<dbReference type="PANTHER" id="PTHR35333">
    <property type="entry name" value="BETA-LACTAMASE"/>
    <property type="match status" value="1"/>
</dbReference>
<keyword evidence="5" id="KW-1185">Reference proteome</keyword>
<feature type="signal peptide" evidence="1">
    <location>
        <begin position="1"/>
        <end position="23"/>
    </location>
</feature>
<dbReference type="GO" id="GO:0016787">
    <property type="term" value="F:hydrolase activity"/>
    <property type="evidence" value="ECO:0007669"/>
    <property type="project" value="UniProtKB-KW"/>
</dbReference>
<dbReference type="Pfam" id="PF13354">
    <property type="entry name" value="Beta-lactamase2"/>
    <property type="match status" value="1"/>
</dbReference>
<dbReference type="InterPro" id="IPR000871">
    <property type="entry name" value="Beta-lactam_class-A"/>
</dbReference>